<dbReference type="Gene3D" id="3.90.1150.10">
    <property type="entry name" value="Aspartate Aminotransferase, domain 1"/>
    <property type="match status" value="1"/>
</dbReference>
<feature type="domain" description="Aminotransferase class I/classII large" evidence="14">
    <location>
        <begin position="31"/>
        <end position="375"/>
    </location>
</feature>
<dbReference type="EC" id="2.3.1.47" evidence="5"/>
<name>A0A8S4C0W6_9ACAR</name>
<evidence type="ECO:0000259" key="14">
    <source>
        <dbReference type="Pfam" id="PF00155"/>
    </source>
</evidence>
<evidence type="ECO:0000256" key="11">
    <source>
        <dbReference type="ARBA" id="ARBA00033381"/>
    </source>
</evidence>
<keyword evidence="15" id="KW-0032">Aminotransferase</keyword>
<dbReference type="InterPro" id="IPR015421">
    <property type="entry name" value="PyrdxlP-dep_Trfase_major"/>
</dbReference>
<evidence type="ECO:0000256" key="8">
    <source>
        <dbReference type="ARBA" id="ARBA00022898"/>
    </source>
</evidence>
<dbReference type="PROSITE" id="PS00599">
    <property type="entry name" value="AA_TRANSFER_CLASS_2"/>
    <property type="match status" value="1"/>
</dbReference>
<keyword evidence="9" id="KW-0012">Acyltransferase</keyword>
<evidence type="ECO:0000256" key="7">
    <source>
        <dbReference type="ARBA" id="ARBA00022756"/>
    </source>
</evidence>
<evidence type="ECO:0000256" key="4">
    <source>
        <dbReference type="ARBA" id="ARBA00011738"/>
    </source>
</evidence>
<comment type="subunit">
    <text evidence="4">Homodimer.</text>
</comment>
<evidence type="ECO:0000256" key="13">
    <source>
        <dbReference type="RuleBase" id="RU003693"/>
    </source>
</evidence>
<evidence type="ECO:0000256" key="1">
    <source>
        <dbReference type="ARBA" id="ARBA00001933"/>
    </source>
</evidence>
<evidence type="ECO:0000256" key="10">
    <source>
        <dbReference type="ARBA" id="ARBA00032610"/>
    </source>
</evidence>
<evidence type="ECO:0000313" key="16">
    <source>
        <dbReference type="Proteomes" id="UP000837675"/>
    </source>
</evidence>
<comment type="caution">
    <text evidence="15">The sequence shown here is derived from an EMBL/GenBank/DDBJ whole genome shotgun (WGS) entry which is preliminary data.</text>
</comment>
<comment type="similarity">
    <text evidence="3">Belongs to the class-II pyridoxal-phosphate-dependent aminotransferase family. BioF subfamily.</text>
</comment>
<dbReference type="PANTHER" id="PTHR13693">
    <property type="entry name" value="CLASS II AMINOTRANSFERASE/8-AMINO-7-OXONONANOATE SYNTHASE"/>
    <property type="match status" value="1"/>
</dbReference>
<comment type="pathway">
    <text evidence="2">Cofactor biosynthesis; biotin biosynthesis.</text>
</comment>
<keyword evidence="7" id="KW-0093">Biotin biosynthesis</keyword>
<evidence type="ECO:0000256" key="5">
    <source>
        <dbReference type="ARBA" id="ARBA00013187"/>
    </source>
</evidence>
<evidence type="ECO:0000313" key="15">
    <source>
        <dbReference type="EMBL" id="CAG7591921.1"/>
    </source>
</evidence>
<dbReference type="Gene3D" id="3.40.640.10">
    <property type="entry name" value="Type I PLP-dependent aspartate aminotransferase-like (Major domain)"/>
    <property type="match status" value="1"/>
</dbReference>
<comment type="catalytic activity">
    <reaction evidence="12">
        <text>6-carboxyhexanoyl-[ACP] + L-alanine + H(+) = (8S)-8-amino-7-oxononanoate + holo-[ACP] + CO2</text>
        <dbReference type="Rhea" id="RHEA:42288"/>
        <dbReference type="Rhea" id="RHEA-COMP:9685"/>
        <dbReference type="Rhea" id="RHEA-COMP:9955"/>
        <dbReference type="ChEBI" id="CHEBI:15378"/>
        <dbReference type="ChEBI" id="CHEBI:16526"/>
        <dbReference type="ChEBI" id="CHEBI:57972"/>
        <dbReference type="ChEBI" id="CHEBI:64479"/>
        <dbReference type="ChEBI" id="CHEBI:78846"/>
        <dbReference type="ChEBI" id="CHEBI:149468"/>
        <dbReference type="EC" id="2.3.1.47"/>
    </reaction>
</comment>
<comment type="cofactor">
    <cofactor evidence="1 13">
        <name>pyridoxal 5'-phosphate</name>
        <dbReference type="ChEBI" id="CHEBI:597326"/>
    </cofactor>
</comment>
<dbReference type="InterPro" id="IPR015424">
    <property type="entry name" value="PyrdxlP-dep_Trfase"/>
</dbReference>
<dbReference type="AlphaFoldDB" id="A0A8S4C0W6"/>
<gene>
    <name evidence="15" type="ORF">MHYMCMPASI_00510</name>
</gene>
<evidence type="ECO:0000256" key="12">
    <source>
        <dbReference type="ARBA" id="ARBA00047715"/>
    </source>
</evidence>
<accession>A0A8S4C0W6</accession>
<dbReference type="InterPro" id="IPR004839">
    <property type="entry name" value="Aminotransferase_I/II_large"/>
</dbReference>
<keyword evidence="16" id="KW-1185">Reference proteome</keyword>
<dbReference type="EMBL" id="CAJVAF010000215">
    <property type="protein sequence ID" value="CAG7591921.1"/>
    <property type="molecule type" value="Genomic_DNA"/>
</dbReference>
<dbReference type="Pfam" id="PF00155">
    <property type="entry name" value="Aminotran_1_2"/>
    <property type="match status" value="1"/>
</dbReference>
<protein>
    <recommendedName>
        <fullName evidence="5">8-amino-7-oxononanoate synthase</fullName>
        <ecNumber evidence="5">2.3.1.47</ecNumber>
    </recommendedName>
    <alternativeName>
        <fullName evidence="10">7-keto-8-amino-pelargonic acid synthase</fullName>
    </alternativeName>
    <alternativeName>
        <fullName evidence="11">8-amino-7-ketopelargonate synthase</fullName>
    </alternativeName>
</protein>
<dbReference type="PANTHER" id="PTHR13693:SF100">
    <property type="entry name" value="8-AMINO-7-OXONONANOATE SYNTHASE"/>
    <property type="match status" value="1"/>
</dbReference>
<dbReference type="GO" id="GO:0009102">
    <property type="term" value="P:biotin biosynthetic process"/>
    <property type="evidence" value="ECO:0007669"/>
    <property type="project" value="UniProtKB-KW"/>
</dbReference>
<dbReference type="GO" id="GO:0008483">
    <property type="term" value="F:transaminase activity"/>
    <property type="evidence" value="ECO:0007669"/>
    <property type="project" value="UniProtKB-KW"/>
</dbReference>
<keyword evidence="6" id="KW-0808">Transferase</keyword>
<evidence type="ECO:0000256" key="2">
    <source>
        <dbReference type="ARBA" id="ARBA00004746"/>
    </source>
</evidence>
<keyword evidence="8 13" id="KW-0663">Pyridoxal phosphate</keyword>
<dbReference type="InterPro" id="IPR050087">
    <property type="entry name" value="AON_synthase_class-II"/>
</dbReference>
<proteinExistence type="inferred from homology"/>
<dbReference type="GO" id="GO:0030170">
    <property type="term" value="F:pyridoxal phosphate binding"/>
    <property type="evidence" value="ECO:0007669"/>
    <property type="project" value="InterPro"/>
</dbReference>
<evidence type="ECO:0000256" key="6">
    <source>
        <dbReference type="ARBA" id="ARBA00022679"/>
    </source>
</evidence>
<dbReference type="GO" id="GO:0008710">
    <property type="term" value="F:8-amino-7-oxononanoate synthase activity"/>
    <property type="evidence" value="ECO:0007669"/>
    <property type="project" value="UniProtKB-EC"/>
</dbReference>
<evidence type="ECO:0000256" key="9">
    <source>
        <dbReference type="ARBA" id="ARBA00023315"/>
    </source>
</evidence>
<dbReference type="SUPFAM" id="SSF53383">
    <property type="entry name" value="PLP-dependent transferases"/>
    <property type="match status" value="1"/>
</dbReference>
<evidence type="ECO:0000256" key="3">
    <source>
        <dbReference type="ARBA" id="ARBA00010008"/>
    </source>
</evidence>
<dbReference type="Proteomes" id="UP000837675">
    <property type="component" value="Unassembled WGS sequence"/>
</dbReference>
<reference evidence="15" key="1">
    <citation type="submission" date="2021-06" db="EMBL/GenBank/DDBJ databases">
        <authorList>
            <person name="Nardi T."/>
            <person name="Nardi T."/>
        </authorList>
    </citation>
    <scope>NUCLEOTIDE SEQUENCE</scope>
</reference>
<organism evidence="15 16">
    <name type="scientific">Hyalomma marginatum</name>
    <dbReference type="NCBI Taxonomy" id="34627"/>
    <lineage>
        <taxon>Eukaryota</taxon>
        <taxon>Metazoa</taxon>
        <taxon>Ecdysozoa</taxon>
        <taxon>Arthropoda</taxon>
        <taxon>Chelicerata</taxon>
        <taxon>Arachnida</taxon>
        <taxon>Acari</taxon>
        <taxon>Parasitiformes</taxon>
        <taxon>Ixodida</taxon>
        <taxon>Ixodoidea</taxon>
        <taxon>Ixodidae</taxon>
        <taxon>Hyalomminae</taxon>
        <taxon>Hyalomma</taxon>
    </lineage>
</organism>
<dbReference type="InterPro" id="IPR001917">
    <property type="entry name" value="Aminotrans_II_pyridoxalP_BS"/>
</dbReference>
<dbReference type="InterPro" id="IPR015422">
    <property type="entry name" value="PyrdxlP-dep_Trfase_small"/>
</dbReference>
<sequence length="378" mass="41911">MQLESYKSYCLHLKRNNIFREIKHTTQNNSFIDLSSNDYLNFSNSQEILEAAYDAGKTFGVGSTGSRLLSGNKIIFHELEKKIAKNKNTEAALIFSSGYQANISVVSTLLSTDVLKAQPLVFFDKLNHSSLYHGVKLAGAQLIRYNHSNYNHLTDLLDSYSADPRPKFLIAETLYGMDGDILDINKIAETCKRYEVFLFLDEAHATGIVGEKGYGLSTYLDHSEINYVAMGTFSKAIGGCGAYIACAEEVKDYLINKCSGFIYSTAVSPMIVGAAAKAWDKISTLDKERLELFNNANFLREELGKMGFDTGLSTTHIVPIILKDNKLVVEIADKLRDKNIVVSAVRQPTVPSARIRIALSIAHSKDDINQLLHALSTL</sequence>